<accession>F0S3D1</accession>
<dbReference type="KEGG" id="dte:Dester_0706"/>
<dbReference type="HOGENOM" id="CLU_157045_0_0_0"/>
<dbReference type="EMBL" id="CP002543">
    <property type="protein sequence ID" value="ADY73353.1"/>
    <property type="molecule type" value="Genomic_DNA"/>
</dbReference>
<dbReference type="AlphaFoldDB" id="F0S3D1"/>
<gene>
    <name evidence="2" type="ordered locus">Dester_0706</name>
</gene>
<evidence type="ECO:0000259" key="1">
    <source>
        <dbReference type="Pfam" id="PF14522"/>
    </source>
</evidence>
<dbReference type="InterPro" id="IPR026352">
    <property type="entry name" value="Nanowire_3heme"/>
</dbReference>
<dbReference type="STRING" id="868864.Dester_0706"/>
<evidence type="ECO:0000313" key="3">
    <source>
        <dbReference type="Proteomes" id="UP000007102"/>
    </source>
</evidence>
<evidence type="ECO:0000313" key="2">
    <source>
        <dbReference type="EMBL" id="ADY73353.1"/>
    </source>
</evidence>
<dbReference type="PROSITE" id="PS51257">
    <property type="entry name" value="PROKAR_LIPOPROTEIN"/>
    <property type="match status" value="1"/>
</dbReference>
<dbReference type="NCBIfam" id="TIGR04257">
    <property type="entry name" value="nanowire_3heme"/>
    <property type="match status" value="1"/>
</dbReference>
<dbReference type="SUPFAM" id="SSF48695">
    <property type="entry name" value="Multiheme cytochromes"/>
    <property type="match status" value="1"/>
</dbReference>
<dbReference type="Pfam" id="PF14522">
    <property type="entry name" value="Cytochrome_C7"/>
    <property type="match status" value="1"/>
</dbReference>
<feature type="domain" description="Cytochrome c7-like" evidence="1">
    <location>
        <begin position="39"/>
        <end position="105"/>
    </location>
</feature>
<reference evidence="3" key="2">
    <citation type="submission" date="2011-02" db="EMBL/GenBank/DDBJ databases">
        <title>The complete genome of Desulfurobacterium thermolithotrophum DSM 11699.</title>
        <authorList>
            <consortium name="US DOE Joint Genome Institute (JGI-PGF)"/>
            <person name="Lucas S."/>
            <person name="Copeland A."/>
            <person name="Lapidus A."/>
            <person name="Bruce D."/>
            <person name="Goodwin L."/>
            <person name="Pitluck S."/>
            <person name="Kyrpides N."/>
            <person name="Mavromatis K."/>
            <person name="Pagani I."/>
            <person name="Ivanova N."/>
            <person name="Mikhailova N."/>
            <person name="Daligault H."/>
            <person name="Detter J.C."/>
            <person name="Tapia R."/>
            <person name="Han C."/>
            <person name="Land M."/>
            <person name="Hauser L."/>
            <person name="Markowitz V."/>
            <person name="Cheng J.-F."/>
            <person name="Hugenholtz P."/>
            <person name="Woyke T."/>
            <person name="Wu D."/>
            <person name="Spring S."/>
            <person name="Brambilla E."/>
            <person name="Klenk H.-P."/>
            <person name="Eisen J.A."/>
        </authorList>
    </citation>
    <scope>NUCLEOTIDE SEQUENCE [LARGE SCALE GENOMIC DNA]</scope>
    <source>
        <strain evidence="3">DSM 11699 / BSA</strain>
    </source>
</reference>
<dbReference type="InParanoid" id="F0S3D1"/>
<dbReference type="Proteomes" id="UP000007102">
    <property type="component" value="Chromosome"/>
</dbReference>
<dbReference type="RefSeq" id="WP_013638309.1">
    <property type="nucleotide sequence ID" value="NC_015185.1"/>
</dbReference>
<protein>
    <recommendedName>
        <fullName evidence="1">Cytochrome c7-like domain-containing protein</fullName>
    </recommendedName>
</protein>
<name>F0S3D1_DESTD</name>
<sequence>MGKFLVSGALLLSGLFIFGCFEGGVLNKDLVFKNKNGDVVFSHVYHVKAAKQHCSYCHPKIFHKKFGKDKFSMHDIWQGKYCGVCHNGSKAFDAKNPKNCLRCHKQKQKGENK</sequence>
<dbReference type="Gene3D" id="3.90.10.10">
    <property type="entry name" value="Cytochrome C3"/>
    <property type="match status" value="1"/>
</dbReference>
<dbReference type="eggNOG" id="ENOG5033CRQ">
    <property type="taxonomic scope" value="Bacteria"/>
</dbReference>
<reference evidence="2 3" key="1">
    <citation type="journal article" date="2011" name="Stand. Genomic Sci.">
        <title>Complete genome sequence of the thermophilic sulfur-reducer Desulfurobacterium thermolithotrophum type strain (BSA(T)) from a deep-sea hydrothermal vent.</title>
        <authorList>
            <person name="Goker M."/>
            <person name="Daligault H."/>
            <person name="Mwirichia R."/>
            <person name="Lapidus A."/>
            <person name="Lucas S."/>
            <person name="Deshpande S."/>
            <person name="Pagani I."/>
            <person name="Tapia R."/>
            <person name="Cheng J.F."/>
            <person name="Goodwin L."/>
            <person name="Pitluck S."/>
            <person name="Liolios K."/>
            <person name="Ivanova N."/>
            <person name="Mavromatis K."/>
            <person name="Mikhailova N."/>
            <person name="Pati A."/>
            <person name="Chen A."/>
            <person name="Palaniappan K."/>
            <person name="Han C."/>
            <person name="Land M."/>
            <person name="Hauser L."/>
            <person name="Pan C."/>
            <person name="Brambilla E.M."/>
            <person name="Rohde M."/>
            <person name="Spring S."/>
            <person name="Sikorski J."/>
            <person name="Wirth R."/>
            <person name="Detter J.C."/>
            <person name="Woyke T."/>
            <person name="Bristow J."/>
            <person name="Eisen J.A."/>
            <person name="Markowitz V."/>
            <person name="Hugenholtz P."/>
            <person name="Kyrpides N.C."/>
            <person name="Klenk H.P."/>
        </authorList>
    </citation>
    <scope>NUCLEOTIDE SEQUENCE [LARGE SCALE GENOMIC DNA]</scope>
    <source>
        <strain evidence="3">DSM 11699 / BSA</strain>
    </source>
</reference>
<dbReference type="PANTHER" id="PTHR39425">
    <property type="entry name" value="LIPOPROTEIN CYTOCHROME C"/>
    <property type="match status" value="1"/>
</dbReference>
<organism evidence="2 3">
    <name type="scientific">Desulfurobacterium thermolithotrophum (strain DSM 11699 / BSA)</name>
    <dbReference type="NCBI Taxonomy" id="868864"/>
    <lineage>
        <taxon>Bacteria</taxon>
        <taxon>Pseudomonadati</taxon>
        <taxon>Aquificota</taxon>
        <taxon>Aquificia</taxon>
        <taxon>Desulfurobacteriales</taxon>
        <taxon>Desulfurobacteriaceae</taxon>
        <taxon>Desulfurobacterium</taxon>
    </lineage>
</organism>
<dbReference type="InterPro" id="IPR036280">
    <property type="entry name" value="Multihaem_cyt_sf"/>
</dbReference>
<proteinExistence type="predicted"/>
<dbReference type="OrthoDB" id="14108at2"/>
<dbReference type="InterPro" id="IPR029467">
    <property type="entry name" value="Cyt_c7-like"/>
</dbReference>
<keyword evidence="3" id="KW-1185">Reference proteome</keyword>
<dbReference type="PANTHER" id="PTHR39425:SF1">
    <property type="entry name" value="CYTOCHROME C7-LIKE DOMAIN-CONTAINING PROTEIN"/>
    <property type="match status" value="1"/>
</dbReference>